<dbReference type="Pfam" id="PF11267">
    <property type="entry name" value="DUF3067"/>
    <property type="match status" value="1"/>
</dbReference>
<name>A0A2V0P871_9CHLO</name>
<dbReference type="AlphaFoldDB" id="A0A2V0P871"/>
<gene>
    <name evidence="2" type="ORF">Rsub_06395</name>
</gene>
<evidence type="ECO:0000313" key="2">
    <source>
        <dbReference type="EMBL" id="GBF93357.1"/>
    </source>
</evidence>
<feature type="compositionally biased region" description="Gly residues" evidence="1">
    <location>
        <begin position="119"/>
        <end position="133"/>
    </location>
</feature>
<accession>A0A2V0P871</accession>
<comment type="caution">
    <text evidence="2">The sequence shown here is derived from an EMBL/GenBank/DDBJ whole genome shotgun (WGS) entry which is preliminary data.</text>
</comment>
<feature type="region of interest" description="Disordered" evidence="1">
    <location>
        <begin position="1"/>
        <end position="26"/>
    </location>
</feature>
<dbReference type="InterPro" id="IPR021420">
    <property type="entry name" value="DUF3067"/>
</dbReference>
<dbReference type="PANTHER" id="PTHR35126">
    <property type="entry name" value="SLR0598 PROTEIN"/>
    <property type="match status" value="1"/>
</dbReference>
<dbReference type="PANTHER" id="PTHR35126:SF1">
    <property type="entry name" value="DUF3067 DOMAIN-CONTAINING PROTEIN"/>
    <property type="match status" value="1"/>
</dbReference>
<protein>
    <submittedName>
        <fullName evidence="2">Uncharacterized protein</fullName>
    </submittedName>
</protein>
<dbReference type="InParanoid" id="A0A2V0P871"/>
<evidence type="ECO:0000313" key="3">
    <source>
        <dbReference type="Proteomes" id="UP000247498"/>
    </source>
</evidence>
<keyword evidence="3" id="KW-1185">Reference proteome</keyword>
<dbReference type="EMBL" id="BDRX01000040">
    <property type="protein sequence ID" value="GBF93357.1"/>
    <property type="molecule type" value="Genomic_DNA"/>
</dbReference>
<reference evidence="2 3" key="1">
    <citation type="journal article" date="2018" name="Sci. Rep.">
        <title>Raphidocelis subcapitata (=Pseudokirchneriella subcapitata) provides an insight into genome evolution and environmental adaptations in the Sphaeropleales.</title>
        <authorList>
            <person name="Suzuki S."/>
            <person name="Yamaguchi H."/>
            <person name="Nakajima N."/>
            <person name="Kawachi M."/>
        </authorList>
    </citation>
    <scope>NUCLEOTIDE SEQUENCE [LARGE SCALE GENOMIC DNA]</scope>
    <source>
        <strain evidence="2 3">NIES-35</strain>
    </source>
</reference>
<sequence>MRQQRAGAGAGRAAAASATAPLAAPTPCCGHRRRGDLARAAALPEDFMKAMRSIFDYSSWAPKSSRIWRLNQYQYPEADSILRGAAPLGGGAGGEEEQAAMTQEDMRVLQERLSRLQRQGGGSDGGGGGGGGAAPEAAGAAARSFSEAPDGELASALGRRVSEIATATGEWGASVDEEAMRRPLSGEEVQALLMSKWGRLYDLSFVKRSLPGKEFVSLNVLWLYRGQRSFKLTREQYDEKVDSIAALVNALGQTDKVRAFLSAPAKGKNGLPSRPVVGTAVSIRLELNAAQIREWFGSGYD</sequence>
<feature type="region of interest" description="Disordered" evidence="1">
    <location>
        <begin position="117"/>
        <end position="145"/>
    </location>
</feature>
<proteinExistence type="predicted"/>
<organism evidence="2 3">
    <name type="scientific">Raphidocelis subcapitata</name>
    <dbReference type="NCBI Taxonomy" id="307507"/>
    <lineage>
        <taxon>Eukaryota</taxon>
        <taxon>Viridiplantae</taxon>
        <taxon>Chlorophyta</taxon>
        <taxon>core chlorophytes</taxon>
        <taxon>Chlorophyceae</taxon>
        <taxon>CS clade</taxon>
        <taxon>Sphaeropleales</taxon>
        <taxon>Selenastraceae</taxon>
        <taxon>Raphidocelis</taxon>
    </lineage>
</organism>
<dbReference type="Proteomes" id="UP000247498">
    <property type="component" value="Unassembled WGS sequence"/>
</dbReference>
<evidence type="ECO:0000256" key="1">
    <source>
        <dbReference type="SAM" id="MobiDB-lite"/>
    </source>
</evidence>
<dbReference type="Gene3D" id="3.30.428.40">
    <property type="entry name" value="Protein of unknown function DUF3067"/>
    <property type="match status" value="1"/>
</dbReference>
<dbReference type="STRING" id="307507.A0A2V0P871"/>
<dbReference type="OrthoDB" id="5234at2759"/>